<gene>
    <name evidence="1" type="ORF">DFH08DRAFT_1087826</name>
</gene>
<evidence type="ECO:0000313" key="1">
    <source>
        <dbReference type="EMBL" id="KAJ7311459.1"/>
    </source>
</evidence>
<keyword evidence="2" id="KW-1185">Reference proteome</keyword>
<protein>
    <submittedName>
        <fullName evidence="1">Uncharacterized protein</fullName>
    </submittedName>
</protein>
<reference evidence="1" key="1">
    <citation type="submission" date="2023-03" db="EMBL/GenBank/DDBJ databases">
        <title>Massive genome expansion in bonnet fungi (Mycena s.s.) driven by repeated elements and novel gene families across ecological guilds.</title>
        <authorList>
            <consortium name="Lawrence Berkeley National Laboratory"/>
            <person name="Harder C.B."/>
            <person name="Miyauchi S."/>
            <person name="Viragh M."/>
            <person name="Kuo A."/>
            <person name="Thoen E."/>
            <person name="Andreopoulos B."/>
            <person name="Lu D."/>
            <person name="Skrede I."/>
            <person name="Drula E."/>
            <person name="Henrissat B."/>
            <person name="Morin E."/>
            <person name="Kohler A."/>
            <person name="Barry K."/>
            <person name="LaButti K."/>
            <person name="Morin E."/>
            <person name="Salamov A."/>
            <person name="Lipzen A."/>
            <person name="Mereny Z."/>
            <person name="Hegedus B."/>
            <person name="Baldrian P."/>
            <person name="Stursova M."/>
            <person name="Weitz H."/>
            <person name="Taylor A."/>
            <person name="Grigoriev I.V."/>
            <person name="Nagy L.G."/>
            <person name="Martin F."/>
            <person name="Kauserud H."/>
        </authorList>
    </citation>
    <scope>NUCLEOTIDE SEQUENCE</scope>
    <source>
        <strain evidence="1">CBHHK002</strain>
    </source>
</reference>
<dbReference type="InterPro" id="IPR029058">
    <property type="entry name" value="AB_hydrolase_fold"/>
</dbReference>
<comment type="caution">
    <text evidence="1">The sequence shown here is derived from an EMBL/GenBank/DDBJ whole genome shotgun (WGS) entry which is preliminary data.</text>
</comment>
<dbReference type="AlphaFoldDB" id="A0AAD7ECC0"/>
<evidence type="ECO:0000313" key="2">
    <source>
        <dbReference type="Proteomes" id="UP001218218"/>
    </source>
</evidence>
<name>A0AAD7ECC0_9AGAR</name>
<sequence>MDITSHLLHSSQDTLAGLSLTFKRYQPHATKRSGATRVALVLAHCVGTHKETWVPVIEYLYQFQSQTNSVVIAEAWSMDSPNHGATAAIDENAFLNRPQEMNQVWESREVARAWLAKRLPWKRWDSRILDAFVVRHVAGSEVSLTLKVNSNMGFGIFRQPRPYDVSMHP</sequence>
<accession>A0AAD7ECC0</accession>
<dbReference type="Gene3D" id="3.40.50.1820">
    <property type="entry name" value="alpha/beta hydrolase"/>
    <property type="match status" value="1"/>
</dbReference>
<organism evidence="1 2">
    <name type="scientific">Mycena albidolilacea</name>
    <dbReference type="NCBI Taxonomy" id="1033008"/>
    <lineage>
        <taxon>Eukaryota</taxon>
        <taxon>Fungi</taxon>
        <taxon>Dikarya</taxon>
        <taxon>Basidiomycota</taxon>
        <taxon>Agaricomycotina</taxon>
        <taxon>Agaricomycetes</taxon>
        <taxon>Agaricomycetidae</taxon>
        <taxon>Agaricales</taxon>
        <taxon>Marasmiineae</taxon>
        <taxon>Mycenaceae</taxon>
        <taxon>Mycena</taxon>
    </lineage>
</organism>
<proteinExistence type="predicted"/>
<dbReference type="Proteomes" id="UP001218218">
    <property type="component" value="Unassembled WGS sequence"/>
</dbReference>
<dbReference type="EMBL" id="JARIHO010000075">
    <property type="protein sequence ID" value="KAJ7311459.1"/>
    <property type="molecule type" value="Genomic_DNA"/>
</dbReference>